<name>A0A327RGS7_9FLAO</name>
<protein>
    <recommendedName>
        <fullName evidence="3">STAS/SEC14 domain-containing protein</fullName>
    </recommendedName>
</protein>
<dbReference type="AlphaFoldDB" id="A0A327RGS7"/>
<dbReference type="OrthoDB" id="1144359at2"/>
<dbReference type="Proteomes" id="UP000248703">
    <property type="component" value="Unassembled WGS sequence"/>
</dbReference>
<dbReference type="RefSeq" id="WP_111659414.1">
    <property type="nucleotide sequence ID" value="NZ_QLLO01000003.1"/>
</dbReference>
<evidence type="ECO:0008006" key="3">
    <source>
        <dbReference type="Google" id="ProtNLM"/>
    </source>
</evidence>
<organism evidence="1 2">
    <name type="scientific">Olleya aquimaris</name>
    <dbReference type="NCBI Taxonomy" id="639310"/>
    <lineage>
        <taxon>Bacteria</taxon>
        <taxon>Pseudomonadati</taxon>
        <taxon>Bacteroidota</taxon>
        <taxon>Flavobacteriia</taxon>
        <taxon>Flavobacteriales</taxon>
        <taxon>Flavobacteriaceae</taxon>
    </lineage>
</organism>
<accession>A0A327RGS7</accession>
<keyword evidence="2" id="KW-1185">Reference proteome</keyword>
<sequence length="119" mass="13505">MIKTLETCSLEFFENYVVSTIYEGVIFGKKESQVQTKEILEVFKNKPFVYISNRINSYSVDPIIYLKTSKIASLAGFAIVSKSLSARNAEVESLFLNKPFEIFDTLEEAKSWANSLLNS</sequence>
<reference evidence="1 2" key="1">
    <citation type="submission" date="2018-06" db="EMBL/GenBank/DDBJ databases">
        <title>Genomic Encyclopedia of Archaeal and Bacterial Type Strains, Phase II (KMG-II): from individual species to whole genera.</title>
        <authorList>
            <person name="Goeker M."/>
        </authorList>
    </citation>
    <scope>NUCLEOTIDE SEQUENCE [LARGE SCALE GENOMIC DNA]</scope>
    <source>
        <strain evidence="1 2">DSM 24464</strain>
    </source>
</reference>
<dbReference type="EMBL" id="QLLO01000003">
    <property type="protein sequence ID" value="RAJ16216.1"/>
    <property type="molecule type" value="Genomic_DNA"/>
</dbReference>
<comment type="caution">
    <text evidence="1">The sequence shown here is derived from an EMBL/GenBank/DDBJ whole genome shotgun (WGS) entry which is preliminary data.</text>
</comment>
<gene>
    <name evidence="1" type="ORF">LY08_01074</name>
</gene>
<evidence type="ECO:0000313" key="2">
    <source>
        <dbReference type="Proteomes" id="UP000248703"/>
    </source>
</evidence>
<proteinExistence type="predicted"/>
<evidence type="ECO:0000313" key="1">
    <source>
        <dbReference type="EMBL" id="RAJ16216.1"/>
    </source>
</evidence>